<evidence type="ECO:0000256" key="7">
    <source>
        <dbReference type="PIRSR" id="PIRSR001227-1"/>
    </source>
</evidence>
<dbReference type="Gene3D" id="1.10.1400.10">
    <property type="match status" value="1"/>
</dbReference>
<name>A0A5E7B312_PSEFL</name>
<dbReference type="InterPro" id="IPR029055">
    <property type="entry name" value="Ntn_hydrolases_N"/>
</dbReference>
<evidence type="ECO:0000256" key="3">
    <source>
        <dbReference type="ARBA" id="ARBA00022729"/>
    </source>
</evidence>
<dbReference type="Gene3D" id="2.30.120.10">
    <property type="match status" value="1"/>
</dbReference>
<dbReference type="Gene3D" id="1.10.439.10">
    <property type="entry name" value="Penicillin Amidohydrolase, domain 1"/>
    <property type="match status" value="1"/>
</dbReference>
<protein>
    <submittedName>
        <fullName evidence="9">Acyl-homoserine lactone acylase QuiP</fullName>
        <ecNumber evidence="9">3.5.1.97</ecNumber>
    </submittedName>
</protein>
<dbReference type="AlphaFoldDB" id="A0A5E7B312"/>
<dbReference type="PANTHER" id="PTHR34218:SF5">
    <property type="entry name" value="PENICILLIN ACYLASE FAMILY PROTEIN"/>
    <property type="match status" value="1"/>
</dbReference>
<feature type="binding site" evidence="8">
    <location>
        <position position="184"/>
    </location>
    <ligand>
        <name>Ca(2+)</name>
        <dbReference type="ChEBI" id="CHEBI:29108"/>
    </ligand>
</feature>
<evidence type="ECO:0000256" key="6">
    <source>
        <dbReference type="ARBA" id="ARBA00023145"/>
    </source>
</evidence>
<dbReference type="Proteomes" id="UP000325375">
    <property type="component" value="Unassembled WGS sequence"/>
</dbReference>
<feature type="binding site" evidence="8">
    <location>
        <position position="461"/>
    </location>
    <ligand>
        <name>Ca(2+)</name>
        <dbReference type="ChEBI" id="CHEBI:29108"/>
    </ligand>
</feature>
<organism evidence="9 10">
    <name type="scientific">Pseudomonas fluorescens</name>
    <dbReference type="NCBI Taxonomy" id="294"/>
    <lineage>
        <taxon>Bacteria</taxon>
        <taxon>Pseudomonadati</taxon>
        <taxon>Pseudomonadota</taxon>
        <taxon>Gammaproteobacteria</taxon>
        <taxon>Pseudomonadales</taxon>
        <taxon>Pseudomonadaceae</taxon>
        <taxon>Pseudomonas</taxon>
    </lineage>
</organism>
<reference evidence="9 10" key="1">
    <citation type="submission" date="2019-09" db="EMBL/GenBank/DDBJ databases">
        <authorList>
            <person name="Chandra G."/>
            <person name="Truman W A."/>
        </authorList>
    </citation>
    <scope>NUCLEOTIDE SEQUENCE [LARGE SCALE GENOMIC DNA]</scope>
    <source>
        <strain evidence="9">PS718</strain>
    </source>
</reference>
<evidence type="ECO:0000256" key="4">
    <source>
        <dbReference type="ARBA" id="ARBA00022764"/>
    </source>
</evidence>
<dbReference type="Pfam" id="PF01804">
    <property type="entry name" value="Penicil_amidase"/>
    <property type="match status" value="1"/>
</dbReference>
<evidence type="ECO:0000256" key="8">
    <source>
        <dbReference type="PIRSR" id="PIRSR001227-2"/>
    </source>
</evidence>
<dbReference type="SUPFAM" id="SSF56235">
    <property type="entry name" value="N-terminal nucleophile aminohydrolases (Ntn hydrolases)"/>
    <property type="match status" value="1"/>
</dbReference>
<dbReference type="InterPro" id="IPR043147">
    <property type="entry name" value="Penicillin_amidase_A-knob"/>
</dbReference>
<dbReference type="PIRSF" id="PIRSF001227">
    <property type="entry name" value="Pen_acylase"/>
    <property type="match status" value="1"/>
</dbReference>
<evidence type="ECO:0000256" key="1">
    <source>
        <dbReference type="ARBA" id="ARBA00004418"/>
    </source>
</evidence>
<evidence type="ECO:0000256" key="2">
    <source>
        <dbReference type="ARBA" id="ARBA00006586"/>
    </source>
</evidence>
<dbReference type="CDD" id="cd03747">
    <property type="entry name" value="Ntn_PGA_like"/>
    <property type="match status" value="1"/>
</dbReference>
<accession>A0A5E7B312</accession>
<comment type="subcellular location">
    <subcellularLocation>
        <location evidence="1">Periplasm</location>
    </subcellularLocation>
</comment>
<dbReference type="InterPro" id="IPR043146">
    <property type="entry name" value="Penicillin_amidase_N_B-knob"/>
</dbReference>
<keyword evidence="5 9" id="KW-0378">Hydrolase</keyword>
<dbReference type="InterPro" id="IPR014395">
    <property type="entry name" value="Pen/GL7ACA/AHL_acylase"/>
</dbReference>
<dbReference type="RefSeq" id="WP_150602037.1">
    <property type="nucleotide sequence ID" value="NZ_CABVHX010000003.1"/>
</dbReference>
<dbReference type="GO" id="GO:0042597">
    <property type="term" value="C:periplasmic space"/>
    <property type="evidence" value="ECO:0007669"/>
    <property type="project" value="UniProtKB-SubCell"/>
</dbReference>
<comment type="cofactor">
    <cofactor evidence="8">
        <name>Ca(2+)</name>
        <dbReference type="ChEBI" id="CHEBI:29108"/>
    </cofactor>
    <text evidence="8">Binds 1 Ca(2+) ion per dimer.</text>
</comment>
<keyword evidence="4" id="KW-0574">Periplasm</keyword>
<dbReference type="GO" id="GO:0016811">
    <property type="term" value="F:hydrolase activity, acting on carbon-nitrogen (but not peptide) bonds, in linear amides"/>
    <property type="evidence" value="ECO:0007669"/>
    <property type="project" value="InterPro"/>
</dbReference>
<keyword evidence="8" id="KW-0106">Calcium</keyword>
<proteinExistence type="inferred from homology"/>
<evidence type="ECO:0000313" key="9">
    <source>
        <dbReference type="EMBL" id="VVN81481.1"/>
    </source>
</evidence>
<dbReference type="InterPro" id="IPR023343">
    <property type="entry name" value="Penicillin_amidase_dom1"/>
</dbReference>
<dbReference type="GO" id="GO:0046872">
    <property type="term" value="F:metal ion binding"/>
    <property type="evidence" value="ECO:0007669"/>
    <property type="project" value="UniProtKB-KW"/>
</dbReference>
<keyword evidence="3" id="KW-0732">Signal</keyword>
<comment type="similarity">
    <text evidence="2">Belongs to the peptidase S45 family.</text>
</comment>
<evidence type="ECO:0000313" key="10">
    <source>
        <dbReference type="Proteomes" id="UP000325375"/>
    </source>
</evidence>
<dbReference type="EMBL" id="CABVHX010000003">
    <property type="protein sequence ID" value="VVN81481.1"/>
    <property type="molecule type" value="Genomic_DNA"/>
</dbReference>
<keyword evidence="6" id="KW-0865">Zymogen</keyword>
<gene>
    <name evidence="9" type="primary">quiP_1</name>
    <name evidence="9" type="ORF">PS718_01140</name>
</gene>
<feature type="binding site" evidence="8">
    <location>
        <position position="328"/>
    </location>
    <ligand>
        <name>Ca(2+)</name>
        <dbReference type="ChEBI" id="CHEBI:29108"/>
    </ligand>
</feature>
<dbReference type="PANTHER" id="PTHR34218">
    <property type="entry name" value="PEPTIDASE S45 PENICILLIN AMIDASE"/>
    <property type="match status" value="1"/>
</dbReference>
<evidence type="ECO:0000256" key="5">
    <source>
        <dbReference type="ARBA" id="ARBA00022801"/>
    </source>
</evidence>
<dbReference type="EC" id="3.5.1.97" evidence="9"/>
<dbReference type="GO" id="GO:0017000">
    <property type="term" value="P:antibiotic biosynthetic process"/>
    <property type="evidence" value="ECO:0007669"/>
    <property type="project" value="InterPro"/>
</dbReference>
<feature type="binding site" evidence="8">
    <location>
        <position position="325"/>
    </location>
    <ligand>
        <name>Ca(2+)</name>
        <dbReference type="ChEBI" id="CHEBI:29108"/>
    </ligand>
</feature>
<keyword evidence="8" id="KW-0479">Metal-binding</keyword>
<dbReference type="InterPro" id="IPR002692">
    <property type="entry name" value="S45"/>
</dbReference>
<feature type="active site" description="Nucleophile" evidence="7">
    <location>
        <position position="253"/>
    </location>
</feature>
<dbReference type="Gene3D" id="3.60.20.10">
    <property type="entry name" value="Glutamine Phosphoribosylpyrophosphate, subunit 1, domain 1"/>
    <property type="match status" value="1"/>
</dbReference>
<sequence>MKRVFTVLALLIVVLLAGAGGYIYSKQPTRQGQIELRNLQGSVTVRYDERGVPHIRAENETDLYRALGYVHAQDRLFQMEAMRRLARGELAEVLGPKLLDTDKLFRSLRIRERAASYVASLDKQSPGWKGLQAYLDGINQYQDAHAAPIEFDVLGIPKRPFTAEDSISVAGYMAYSFAAAFRTEPLLTYVRDQLGADYLNVFDLDWQPKGVLAKDHANPKPDLAANDWKDLNALARLSEQALIDNGLPQFEGSNAWVISGSRSQSGKPLLAGDPHIRFSVPSVWYEAQLSAPGFELYGHHQALVPFAFLGHNLDFGWSLTMFQNDDLDLIAEKVNPDNPNQVWYRGQWTDMVSTEQQIAVKGQAPVTITLRQSPHGPIVNDALGAAAGKTPIAMWWAFLETPNPILEGFYQLNRADTLAKARAAAAKVQAPGLNLVYANAKGDIAWWASALLPKRPAGVKPGFILDGSSDQANKDGFFPFSANPQEENPARGYIVSANFQPVSPTGMEIPGYYNLADRGQQLNRQLSDKNVKWTNEANQKLQLGTVTGYGPRLLAPLLPVLREVVSDPAQLKLVEQLAQWPGDYPLDSVSATVFNQFLYDLADAAMRDELGNDFFETLLSTRVIDSALPRLAANADSVWWDNRNTPTKETRADTVRAAWQASMKHLKLTLGDDASGWKWGSAHTLTHGHPLGQQKPLDRIFNVGPFAAPGSHEVPNNLSAKIGPAPWPVTYGPSTRRLVDFADPAHSLTINPVGQSGVPFDRHYDDQAEAYVDGIYVQAHFSEEEVTANTRSTLKLLPARAAQ</sequence>